<protein>
    <submittedName>
        <fullName evidence="1">Uncharacterized protein</fullName>
    </submittedName>
</protein>
<organism evidence="1 2">
    <name type="scientific">Paenibacillus glycanilyticus</name>
    <dbReference type="NCBI Taxonomy" id="126569"/>
    <lineage>
        <taxon>Bacteria</taxon>
        <taxon>Bacillati</taxon>
        <taxon>Bacillota</taxon>
        <taxon>Bacilli</taxon>
        <taxon>Bacillales</taxon>
        <taxon>Paenibacillaceae</taxon>
        <taxon>Paenibacillus</taxon>
    </lineage>
</organism>
<reference evidence="1 2" key="1">
    <citation type="submission" date="2023-05" db="EMBL/GenBank/DDBJ databases">
        <title>Draft genome of Paenibacillus sp. CCS26.</title>
        <authorList>
            <person name="Akita H."/>
            <person name="Shinto Y."/>
            <person name="Kimura Z."/>
        </authorList>
    </citation>
    <scope>NUCLEOTIDE SEQUENCE [LARGE SCALE GENOMIC DNA]</scope>
    <source>
        <strain evidence="1 2">CCS26</strain>
    </source>
</reference>
<evidence type="ECO:0000313" key="1">
    <source>
        <dbReference type="EMBL" id="GMK47940.1"/>
    </source>
</evidence>
<proteinExistence type="predicted"/>
<sequence length="55" mass="6306">MDPPDLLDRRGFDDWGYDELLIVDEKTLSHEILFASGAGFLVHFSDKNLAVRQNQ</sequence>
<accession>A0ABQ6NV49</accession>
<dbReference type="RefSeq" id="WP_317981772.1">
    <property type="nucleotide sequence ID" value="NZ_BTCL01000024.1"/>
</dbReference>
<dbReference type="EMBL" id="BTCL01000024">
    <property type="protein sequence ID" value="GMK47940.1"/>
    <property type="molecule type" value="Genomic_DNA"/>
</dbReference>
<gene>
    <name evidence="1" type="ORF">PghCCS26_50700</name>
</gene>
<keyword evidence="2" id="KW-1185">Reference proteome</keyword>
<comment type="caution">
    <text evidence="1">The sequence shown here is derived from an EMBL/GenBank/DDBJ whole genome shotgun (WGS) entry which is preliminary data.</text>
</comment>
<dbReference type="Proteomes" id="UP001285921">
    <property type="component" value="Unassembled WGS sequence"/>
</dbReference>
<name>A0ABQ6NV49_9BACL</name>
<evidence type="ECO:0000313" key="2">
    <source>
        <dbReference type="Proteomes" id="UP001285921"/>
    </source>
</evidence>